<feature type="domain" description="Radical SAM core" evidence="8">
    <location>
        <begin position="204"/>
        <end position="434"/>
    </location>
</feature>
<gene>
    <name evidence="9" type="ORF">IAA55_03690</name>
</gene>
<dbReference type="PANTHER" id="PTHR43409">
    <property type="entry name" value="ANAEROBIC MAGNESIUM-PROTOPORPHYRIN IX MONOMETHYL ESTER CYCLASE-RELATED"/>
    <property type="match status" value="1"/>
</dbReference>
<evidence type="ECO:0000259" key="7">
    <source>
        <dbReference type="PROSITE" id="PS51332"/>
    </source>
</evidence>
<evidence type="ECO:0000259" key="8">
    <source>
        <dbReference type="PROSITE" id="PS51918"/>
    </source>
</evidence>
<dbReference type="SFLD" id="SFLDG01123">
    <property type="entry name" value="methyltransferase_(Class_B)"/>
    <property type="match status" value="1"/>
</dbReference>
<name>A0A9D1E942_9FIRM</name>
<organism evidence="9 10">
    <name type="scientific">Candidatus Pullilachnospira gallistercoris</name>
    <dbReference type="NCBI Taxonomy" id="2840911"/>
    <lineage>
        <taxon>Bacteria</taxon>
        <taxon>Bacillati</taxon>
        <taxon>Bacillota</taxon>
        <taxon>Clostridia</taxon>
        <taxon>Lachnospirales</taxon>
        <taxon>Lachnospiraceae</taxon>
        <taxon>Lachnospiraceae incertae sedis</taxon>
        <taxon>Candidatus Pullilachnospira</taxon>
    </lineage>
</organism>
<dbReference type="PROSITE" id="PS51332">
    <property type="entry name" value="B12_BINDING"/>
    <property type="match status" value="1"/>
</dbReference>
<dbReference type="Proteomes" id="UP000823912">
    <property type="component" value="Unassembled WGS sequence"/>
</dbReference>
<evidence type="ECO:0000256" key="4">
    <source>
        <dbReference type="ARBA" id="ARBA00023004"/>
    </source>
</evidence>
<reference evidence="9" key="2">
    <citation type="journal article" date="2021" name="PeerJ">
        <title>Extensive microbial diversity within the chicken gut microbiome revealed by metagenomics and culture.</title>
        <authorList>
            <person name="Gilroy R."/>
            <person name="Ravi A."/>
            <person name="Getino M."/>
            <person name="Pursley I."/>
            <person name="Horton D.L."/>
            <person name="Alikhan N.F."/>
            <person name="Baker D."/>
            <person name="Gharbi K."/>
            <person name="Hall N."/>
            <person name="Watson M."/>
            <person name="Adriaenssens E.M."/>
            <person name="Foster-Nyarko E."/>
            <person name="Jarju S."/>
            <person name="Secka A."/>
            <person name="Antonio M."/>
            <person name="Oren A."/>
            <person name="Chaudhuri R.R."/>
            <person name="La Ragione R."/>
            <person name="Hildebrand F."/>
            <person name="Pallen M.J."/>
        </authorList>
    </citation>
    <scope>NUCLEOTIDE SEQUENCE</scope>
    <source>
        <strain evidence="9">ChiSjej5B23-6657</strain>
    </source>
</reference>
<dbReference type="SMART" id="SM00729">
    <property type="entry name" value="Elp3"/>
    <property type="match status" value="1"/>
</dbReference>
<dbReference type="AlphaFoldDB" id="A0A9D1E942"/>
<feature type="domain" description="B12-binding" evidence="7">
    <location>
        <begin position="1"/>
        <end position="134"/>
    </location>
</feature>
<sequence length="620" mass="72058">MKILLTAVNAKYIHSNLAVYSLRACAKKRGLSVDVREFTVNQPAGHVLEEIYLEQPEILCFSCYIWNITYIEGLIRDLARLLPQTPIWLGGPEVSFETENFLLSHPEVTGVMVGEGEETFCELMSFYEHPEGKNLEDIRGLVFRRQEFAAETAAGDGMAEKEMTGKEMTGKGTDIRAGRELVRTGEREPMAMDDIPFPYEDLEHFSNRIIYYESSRGCPFSCSYCLSSVDKCLRFRSTDLVKRELQFFIDHRVPQVKFVDRTFNCNHRHAMEIWRFIRERDRGVTNFHFEISADLLTEEELAFLGTLRPGLVQLEIGVQSVNERTIAQIHRHMDLTRVKAACAQIRRGRNIHQHLDLIAGLPEEDFESFHRSFNEIYELRPDQLQLGFLKVLKGSYIYENRKSYDLLSGSLPPYEVLSTRWLSYREVIRLKQVEEMVEVYYNSGQFPASMELLERASEDAFLLYDAMGDFYRERGYFDMSHSRARRCEILLEFASSRQFAGVCRRRPEEEILRQTLTFDIYSRENAKARPSFALGPPPSRELRRKWEERGKSRHLEWFTREFWRFLETFGGLEEAVWQDRPGAWALFDYDSRDPLNRRARVTPLKGEPGSAPDGCGSGTD</sequence>
<dbReference type="GO" id="GO:0005829">
    <property type="term" value="C:cytosol"/>
    <property type="evidence" value="ECO:0007669"/>
    <property type="project" value="TreeGrafter"/>
</dbReference>
<dbReference type="Pfam" id="PF02310">
    <property type="entry name" value="B12-binding"/>
    <property type="match status" value="1"/>
</dbReference>
<feature type="region of interest" description="Disordered" evidence="6">
    <location>
        <begin position="598"/>
        <end position="620"/>
    </location>
</feature>
<evidence type="ECO:0000256" key="5">
    <source>
        <dbReference type="ARBA" id="ARBA00023014"/>
    </source>
</evidence>
<dbReference type="EMBL" id="DVHM01000057">
    <property type="protein sequence ID" value="HIR70364.1"/>
    <property type="molecule type" value="Genomic_DNA"/>
</dbReference>
<comment type="cofactor">
    <cofactor evidence="1">
        <name>[4Fe-4S] cluster</name>
        <dbReference type="ChEBI" id="CHEBI:49883"/>
    </cofactor>
</comment>
<evidence type="ECO:0000256" key="1">
    <source>
        <dbReference type="ARBA" id="ARBA00001966"/>
    </source>
</evidence>
<dbReference type="InterPro" id="IPR051198">
    <property type="entry name" value="BchE-like"/>
</dbReference>
<keyword evidence="4" id="KW-0408">Iron</keyword>
<dbReference type="SUPFAM" id="SSF52242">
    <property type="entry name" value="Cobalamin (vitamin B12)-binding domain"/>
    <property type="match status" value="1"/>
</dbReference>
<dbReference type="PANTHER" id="PTHR43409:SF16">
    <property type="entry name" value="SLR0320 PROTEIN"/>
    <property type="match status" value="1"/>
</dbReference>
<dbReference type="InterPro" id="IPR007197">
    <property type="entry name" value="rSAM"/>
</dbReference>
<dbReference type="Pfam" id="PF13311">
    <property type="entry name" value="DUF4080"/>
    <property type="match status" value="1"/>
</dbReference>
<dbReference type="GO" id="GO:0051539">
    <property type="term" value="F:4 iron, 4 sulfur cluster binding"/>
    <property type="evidence" value="ECO:0007669"/>
    <property type="project" value="UniProtKB-KW"/>
</dbReference>
<dbReference type="Gene3D" id="3.80.30.20">
    <property type="entry name" value="tm_1862 like domain"/>
    <property type="match status" value="1"/>
</dbReference>
<dbReference type="GO" id="GO:0003824">
    <property type="term" value="F:catalytic activity"/>
    <property type="evidence" value="ECO:0007669"/>
    <property type="project" value="InterPro"/>
</dbReference>
<dbReference type="GO" id="GO:0046872">
    <property type="term" value="F:metal ion binding"/>
    <property type="evidence" value="ECO:0007669"/>
    <property type="project" value="UniProtKB-KW"/>
</dbReference>
<comment type="caution">
    <text evidence="9">The sequence shown here is derived from an EMBL/GenBank/DDBJ whole genome shotgun (WGS) entry which is preliminary data.</text>
</comment>
<evidence type="ECO:0000313" key="10">
    <source>
        <dbReference type="Proteomes" id="UP000823912"/>
    </source>
</evidence>
<dbReference type="InterPro" id="IPR006158">
    <property type="entry name" value="Cobalamin-bd"/>
</dbReference>
<dbReference type="InterPro" id="IPR006638">
    <property type="entry name" value="Elp3/MiaA/NifB-like_rSAM"/>
</dbReference>
<dbReference type="Gene3D" id="3.40.50.280">
    <property type="entry name" value="Cobalamin-binding domain"/>
    <property type="match status" value="1"/>
</dbReference>
<dbReference type="SUPFAM" id="SSF102114">
    <property type="entry name" value="Radical SAM enzymes"/>
    <property type="match status" value="1"/>
</dbReference>
<evidence type="ECO:0000256" key="6">
    <source>
        <dbReference type="SAM" id="MobiDB-lite"/>
    </source>
</evidence>
<dbReference type="Pfam" id="PF04055">
    <property type="entry name" value="Radical_SAM"/>
    <property type="match status" value="1"/>
</dbReference>
<evidence type="ECO:0000256" key="2">
    <source>
        <dbReference type="ARBA" id="ARBA00022691"/>
    </source>
</evidence>
<proteinExistence type="predicted"/>
<keyword evidence="3" id="KW-0479">Metal-binding</keyword>
<dbReference type="SFLD" id="SFLDS00029">
    <property type="entry name" value="Radical_SAM"/>
    <property type="match status" value="1"/>
</dbReference>
<keyword evidence="5" id="KW-0411">Iron-sulfur</keyword>
<dbReference type="InterPro" id="IPR036724">
    <property type="entry name" value="Cobalamin-bd_sf"/>
</dbReference>
<evidence type="ECO:0000313" key="9">
    <source>
        <dbReference type="EMBL" id="HIR70364.1"/>
    </source>
</evidence>
<protein>
    <submittedName>
        <fullName evidence="9">DUF4080 domain-containing protein</fullName>
    </submittedName>
</protein>
<dbReference type="CDD" id="cd02068">
    <property type="entry name" value="radical_SAM_B12_BD"/>
    <property type="match status" value="1"/>
</dbReference>
<evidence type="ECO:0000256" key="3">
    <source>
        <dbReference type="ARBA" id="ARBA00022723"/>
    </source>
</evidence>
<dbReference type="InterPro" id="IPR023404">
    <property type="entry name" value="rSAM_horseshoe"/>
</dbReference>
<dbReference type="InterPro" id="IPR025288">
    <property type="entry name" value="DUF4080"/>
</dbReference>
<dbReference type="GO" id="GO:0031419">
    <property type="term" value="F:cobalamin binding"/>
    <property type="evidence" value="ECO:0007669"/>
    <property type="project" value="InterPro"/>
</dbReference>
<accession>A0A9D1E942</accession>
<dbReference type="InterPro" id="IPR058240">
    <property type="entry name" value="rSAM_sf"/>
</dbReference>
<dbReference type="PROSITE" id="PS51918">
    <property type="entry name" value="RADICAL_SAM"/>
    <property type="match status" value="1"/>
</dbReference>
<dbReference type="CDD" id="cd01335">
    <property type="entry name" value="Radical_SAM"/>
    <property type="match status" value="1"/>
</dbReference>
<reference evidence="9" key="1">
    <citation type="submission" date="2020-10" db="EMBL/GenBank/DDBJ databases">
        <authorList>
            <person name="Gilroy R."/>
        </authorList>
    </citation>
    <scope>NUCLEOTIDE SEQUENCE</scope>
    <source>
        <strain evidence="9">ChiSjej5B23-6657</strain>
    </source>
</reference>
<dbReference type="SFLD" id="SFLDG01082">
    <property type="entry name" value="B12-binding_domain_containing"/>
    <property type="match status" value="1"/>
</dbReference>
<keyword evidence="2" id="KW-0949">S-adenosyl-L-methionine</keyword>
<dbReference type="InterPro" id="IPR034466">
    <property type="entry name" value="Methyltransferase_Class_B"/>
</dbReference>